<dbReference type="Pfam" id="PF07963">
    <property type="entry name" value="N_methyl"/>
    <property type="match status" value="1"/>
</dbReference>
<feature type="domain" description="DUF1559" evidence="2">
    <location>
        <begin position="107"/>
        <end position="380"/>
    </location>
</feature>
<keyword evidence="1" id="KW-1133">Transmembrane helix</keyword>
<comment type="caution">
    <text evidence="3">The sequence shown here is derived from an EMBL/GenBank/DDBJ whole genome shotgun (WGS) entry which is preliminary data.</text>
</comment>
<dbReference type="InterPro" id="IPR011453">
    <property type="entry name" value="DUF1559"/>
</dbReference>
<reference evidence="3 4" key="1">
    <citation type="submission" date="2019-02" db="EMBL/GenBank/DDBJ databases">
        <title>Deep-cultivation of Planctomycetes and their phenomic and genomic characterization uncovers novel biology.</title>
        <authorList>
            <person name="Wiegand S."/>
            <person name="Jogler M."/>
            <person name="Boedeker C."/>
            <person name="Pinto D."/>
            <person name="Vollmers J."/>
            <person name="Rivas-Marin E."/>
            <person name="Kohn T."/>
            <person name="Peeters S.H."/>
            <person name="Heuer A."/>
            <person name="Rast P."/>
            <person name="Oberbeckmann S."/>
            <person name="Bunk B."/>
            <person name="Jeske O."/>
            <person name="Meyerdierks A."/>
            <person name="Storesund J.E."/>
            <person name="Kallscheuer N."/>
            <person name="Luecker S."/>
            <person name="Lage O.M."/>
            <person name="Pohl T."/>
            <person name="Merkel B.J."/>
            <person name="Hornburger P."/>
            <person name="Mueller R.-W."/>
            <person name="Bruemmer F."/>
            <person name="Labrenz M."/>
            <person name="Spormann A.M."/>
            <person name="Op Den Camp H."/>
            <person name="Overmann J."/>
            <person name="Amann R."/>
            <person name="Jetten M.S.M."/>
            <person name="Mascher T."/>
            <person name="Medema M.H."/>
            <person name="Devos D.P."/>
            <person name="Kaster A.-K."/>
            <person name="Ovreas L."/>
            <person name="Rohde M."/>
            <person name="Galperin M.Y."/>
            <person name="Jogler C."/>
        </authorList>
    </citation>
    <scope>NUCLEOTIDE SEQUENCE [LARGE SCALE GENOMIC DNA]</scope>
    <source>
        <strain evidence="3 4">Enr8</strain>
    </source>
</reference>
<name>A0A5C5V8C6_9BACT</name>
<dbReference type="AlphaFoldDB" id="A0A5C5V8C6"/>
<dbReference type="Pfam" id="PF07596">
    <property type="entry name" value="SBP_bac_10"/>
    <property type="match status" value="1"/>
</dbReference>
<evidence type="ECO:0000313" key="3">
    <source>
        <dbReference type="EMBL" id="TWT34213.1"/>
    </source>
</evidence>
<dbReference type="PANTHER" id="PTHR30093">
    <property type="entry name" value="GENERAL SECRETION PATHWAY PROTEIN G"/>
    <property type="match status" value="1"/>
</dbReference>
<dbReference type="InterPro" id="IPR027558">
    <property type="entry name" value="Pre_pil_HX9DG_C"/>
</dbReference>
<evidence type="ECO:0000313" key="4">
    <source>
        <dbReference type="Proteomes" id="UP000318878"/>
    </source>
</evidence>
<dbReference type="SUPFAM" id="SSF54523">
    <property type="entry name" value="Pili subunits"/>
    <property type="match status" value="1"/>
</dbReference>
<dbReference type="NCBIfam" id="TIGR04294">
    <property type="entry name" value="pre_pil_HX9DG"/>
    <property type="match status" value="1"/>
</dbReference>
<organism evidence="3 4">
    <name type="scientific">Blastopirellula retiformator</name>
    <dbReference type="NCBI Taxonomy" id="2527970"/>
    <lineage>
        <taxon>Bacteria</taxon>
        <taxon>Pseudomonadati</taxon>
        <taxon>Planctomycetota</taxon>
        <taxon>Planctomycetia</taxon>
        <taxon>Pirellulales</taxon>
        <taxon>Pirellulaceae</taxon>
        <taxon>Blastopirellula</taxon>
    </lineage>
</organism>
<accession>A0A5C5V8C6</accession>
<evidence type="ECO:0000259" key="2">
    <source>
        <dbReference type="Pfam" id="PF07596"/>
    </source>
</evidence>
<keyword evidence="4" id="KW-1185">Reference proteome</keyword>
<dbReference type="Proteomes" id="UP000318878">
    <property type="component" value="Unassembled WGS sequence"/>
</dbReference>
<protein>
    <submittedName>
        <fullName evidence="3">Type II secretion system protein G</fullName>
    </submittedName>
</protein>
<dbReference type="Gene3D" id="3.30.700.10">
    <property type="entry name" value="Glycoprotein, Type 4 Pilin"/>
    <property type="match status" value="1"/>
</dbReference>
<keyword evidence="1" id="KW-0472">Membrane</keyword>
<dbReference type="PANTHER" id="PTHR30093:SF2">
    <property type="entry name" value="TYPE II SECRETION SYSTEM PROTEIN H"/>
    <property type="match status" value="1"/>
</dbReference>
<gene>
    <name evidence="3" type="primary">xcpT_3</name>
    <name evidence="3" type="ORF">Enr8_16070</name>
</gene>
<feature type="transmembrane region" description="Helical" evidence="1">
    <location>
        <begin position="83"/>
        <end position="106"/>
    </location>
</feature>
<dbReference type="EMBL" id="SJPF01000002">
    <property type="protein sequence ID" value="TWT34213.1"/>
    <property type="molecule type" value="Genomic_DNA"/>
</dbReference>
<dbReference type="InterPro" id="IPR012902">
    <property type="entry name" value="N_methyl_site"/>
</dbReference>
<sequence>MTLHGLFPLVWSGNLPFSPQKLDTPLSLVIDPPSAPGCKNLRRLNIFCSHLPSQVECAHFFLFTPILFLDISMRDNIARRPGFTLVELLVVIAIIGVLIALLLPAVQQAREAARRMQCNNNLKQLGLAFHNYHDTYGNLPPMYIQITPSVDNIGHWSWSAFILPFMEQGNTYDALSPNTQNPSDVIVANQQVFQNVNQPFRCPSAPGPDFHDPGVDPGYAISNSSGSGNYGLGLTNYVVSVNIANVRQKKATNLTQGTTGNIGPFYRDSNTGFRDFTDGLSNTFLVGERSWISGGVRMSAGTLYAVRDKDALGPSAQDSGNVYWNQGVMTIAGSVRYPMNVALTGANGERSMAFSSQHPGGCQFLFGDGSCHFISDTIDLSNDGAWTTNSTLERLVGMADGDVVGEF</sequence>
<dbReference type="NCBIfam" id="TIGR02532">
    <property type="entry name" value="IV_pilin_GFxxxE"/>
    <property type="match status" value="1"/>
</dbReference>
<keyword evidence="1" id="KW-0812">Transmembrane</keyword>
<dbReference type="InterPro" id="IPR045584">
    <property type="entry name" value="Pilin-like"/>
</dbReference>
<evidence type="ECO:0000256" key="1">
    <source>
        <dbReference type="SAM" id="Phobius"/>
    </source>
</evidence>
<proteinExistence type="predicted"/>